<dbReference type="Proteomes" id="UP001145145">
    <property type="component" value="Unassembled WGS sequence"/>
</dbReference>
<evidence type="ECO:0000256" key="1">
    <source>
        <dbReference type="SAM" id="Phobius"/>
    </source>
</evidence>
<reference evidence="2 4" key="5">
    <citation type="journal article" date="2023" name="Int. J. Syst. Evol. Microbiol.">
        <title>Sellimonas catena sp. nov., isolated from human faeces.</title>
        <authorList>
            <person name="Hisatomi A."/>
            <person name="Ohkuma M."/>
            <person name="Sakamoto M."/>
        </authorList>
    </citation>
    <scope>NUCLEOTIDE SEQUENCE [LARGE SCALE GENOMIC DNA]</scope>
    <source>
        <strain evidence="2 4">12EGH17</strain>
        <strain evidence="3">18CBH55</strain>
    </source>
</reference>
<accession>A0A9W6C6E0</accession>
<reference evidence="3" key="4">
    <citation type="submission" date="2022-11" db="EMBL/GenBank/DDBJ databases">
        <title>Draft genome sequence of Sellimonas catena strain 18CBH55.</title>
        <authorList>
            <person name="Atsushi H."/>
            <person name="Moriya O."/>
            <person name="Mitsuo S."/>
        </authorList>
    </citation>
    <scope>NUCLEOTIDE SEQUENCE</scope>
    <source>
        <strain evidence="3">18CBH55</strain>
    </source>
</reference>
<gene>
    <name evidence="2" type="ORF">Selli1_06290</name>
    <name evidence="3" type="ORF">Selli2_14930</name>
</gene>
<feature type="transmembrane region" description="Helical" evidence="1">
    <location>
        <begin position="101"/>
        <end position="119"/>
    </location>
</feature>
<feature type="transmembrane region" description="Helical" evidence="1">
    <location>
        <begin position="6"/>
        <end position="24"/>
    </location>
</feature>
<dbReference type="EMBL" id="BSBO01000004">
    <property type="protein sequence ID" value="GLG03455.1"/>
    <property type="molecule type" value="Genomic_DNA"/>
</dbReference>
<sequence>MTILNLIMTVISLILLILCIMAPFRKSGAARGHQMIQAVLKPHTIYGILLLVTSLVHGILSGNNPAMMSGKPAWLCLLILLIFSAFKGKMKTRNWIKIHRVLSVLLCLLIVVHIVHAIVV</sequence>
<dbReference type="Proteomes" id="UP001145094">
    <property type="component" value="Unassembled WGS sequence"/>
</dbReference>
<evidence type="ECO:0000313" key="4">
    <source>
        <dbReference type="Proteomes" id="UP001145145"/>
    </source>
</evidence>
<name>A0A9W6C6E0_9FIRM</name>
<dbReference type="EMBL" id="BSCH01000008">
    <property type="protein sequence ID" value="GLG90066.1"/>
    <property type="molecule type" value="Genomic_DNA"/>
</dbReference>
<protein>
    <submittedName>
        <fullName evidence="2">Uncharacterized protein</fullName>
    </submittedName>
</protein>
<dbReference type="RefSeq" id="WP_138373344.1">
    <property type="nucleotide sequence ID" value="NZ_BSBO01000004.1"/>
</dbReference>
<keyword evidence="4" id="KW-1185">Reference proteome</keyword>
<feature type="transmembrane region" description="Helical" evidence="1">
    <location>
        <begin position="44"/>
        <end position="60"/>
    </location>
</feature>
<organism evidence="2 4">
    <name type="scientific">Sellimonas catena</name>
    <dbReference type="NCBI Taxonomy" id="2994035"/>
    <lineage>
        <taxon>Bacteria</taxon>
        <taxon>Bacillati</taxon>
        <taxon>Bacillota</taxon>
        <taxon>Clostridia</taxon>
        <taxon>Lachnospirales</taxon>
        <taxon>Lachnospiraceae</taxon>
        <taxon>Sellimonas</taxon>
    </lineage>
</organism>
<reference evidence="2" key="2">
    <citation type="submission" date="2022-11" db="EMBL/GenBank/DDBJ databases">
        <title>Draft genome sequence of Sellimonas catena strain 12EGH17.</title>
        <authorList>
            <person name="Hisatomi A."/>
            <person name="Ohkuma M."/>
            <person name="Sakamoto M."/>
        </authorList>
    </citation>
    <scope>NUCLEOTIDE SEQUENCE</scope>
    <source>
        <strain evidence="2">12EGH17</strain>
    </source>
</reference>
<evidence type="ECO:0000313" key="3">
    <source>
        <dbReference type="EMBL" id="GLG90066.1"/>
    </source>
</evidence>
<keyword evidence="1" id="KW-0812">Transmembrane</keyword>
<keyword evidence="1" id="KW-1133">Transmembrane helix</keyword>
<reference evidence="2" key="1">
    <citation type="submission" date="2022-11" db="EMBL/GenBank/DDBJ databases">
        <title>Draft genome sequence of Sellimonas catena strain 12EGH17.</title>
        <authorList>
            <person name="Atsushi H."/>
            <person name="Moriya O."/>
            <person name="Mitsuo S."/>
        </authorList>
    </citation>
    <scope>NUCLEOTIDE SEQUENCE</scope>
    <source>
        <strain evidence="2">12EGH17</strain>
    </source>
</reference>
<evidence type="ECO:0000313" key="2">
    <source>
        <dbReference type="EMBL" id="GLG03455.1"/>
    </source>
</evidence>
<proteinExistence type="predicted"/>
<dbReference type="AlphaFoldDB" id="A0A9W6C6E0"/>
<comment type="caution">
    <text evidence="2">The sequence shown here is derived from an EMBL/GenBank/DDBJ whole genome shotgun (WGS) entry which is preliminary data.</text>
</comment>
<reference evidence="3" key="3">
    <citation type="submission" date="2022-11" db="EMBL/GenBank/DDBJ databases">
        <title>Draft genome sequence of Sellimonas catena strain 18CBH55.</title>
        <authorList>
            <person name="Hisatomi A."/>
            <person name="Ohkuma M."/>
            <person name="Sakamoto M."/>
        </authorList>
    </citation>
    <scope>NUCLEOTIDE SEQUENCE</scope>
    <source>
        <strain evidence="3">18CBH55</strain>
    </source>
</reference>
<keyword evidence="1" id="KW-0472">Membrane</keyword>
<feature type="transmembrane region" description="Helical" evidence="1">
    <location>
        <begin position="72"/>
        <end position="89"/>
    </location>
</feature>